<organism evidence="1 2">
    <name type="scientific">Enhygromyxa salina</name>
    <dbReference type="NCBI Taxonomy" id="215803"/>
    <lineage>
        <taxon>Bacteria</taxon>
        <taxon>Pseudomonadati</taxon>
        <taxon>Myxococcota</taxon>
        <taxon>Polyangia</taxon>
        <taxon>Nannocystales</taxon>
        <taxon>Nannocystaceae</taxon>
        <taxon>Enhygromyxa</taxon>
    </lineage>
</organism>
<protein>
    <submittedName>
        <fullName evidence="1">Uncharacterized protein</fullName>
    </submittedName>
</protein>
<name>A0A0C2A3H5_9BACT</name>
<sequence>MVVRGETLDLSATEIRAEADPGERRVRPVHTALLLFVR</sequence>
<proteinExistence type="predicted"/>
<accession>A0A0C2A3H5</accession>
<comment type="caution">
    <text evidence="1">The sequence shown here is derived from an EMBL/GenBank/DDBJ whole genome shotgun (WGS) entry which is preliminary data.</text>
</comment>
<evidence type="ECO:0000313" key="2">
    <source>
        <dbReference type="Proteomes" id="UP000031599"/>
    </source>
</evidence>
<dbReference type="AlphaFoldDB" id="A0A0C2A3H5"/>
<gene>
    <name evidence="1" type="ORF">DB30_02361</name>
</gene>
<dbReference type="Proteomes" id="UP000031599">
    <property type="component" value="Unassembled WGS sequence"/>
</dbReference>
<evidence type="ECO:0000313" key="1">
    <source>
        <dbReference type="EMBL" id="KIG17933.1"/>
    </source>
</evidence>
<dbReference type="EMBL" id="JMCC02000017">
    <property type="protein sequence ID" value="KIG17933.1"/>
    <property type="molecule type" value="Genomic_DNA"/>
</dbReference>
<reference evidence="1 2" key="1">
    <citation type="submission" date="2014-12" db="EMBL/GenBank/DDBJ databases">
        <title>Genome assembly of Enhygromyxa salina DSM 15201.</title>
        <authorList>
            <person name="Sharma G."/>
            <person name="Subramanian S."/>
        </authorList>
    </citation>
    <scope>NUCLEOTIDE SEQUENCE [LARGE SCALE GENOMIC DNA]</scope>
    <source>
        <strain evidence="1 2">DSM 15201</strain>
    </source>
</reference>